<gene>
    <name evidence="9" type="ORF">AAIA72_05120</name>
</gene>
<evidence type="ECO:0000256" key="5">
    <source>
        <dbReference type="ARBA" id="ARBA00022989"/>
    </source>
</evidence>
<keyword evidence="5 8" id="KW-1133">Transmembrane helix</keyword>
<evidence type="ECO:0000256" key="7">
    <source>
        <dbReference type="RuleBase" id="RU003879"/>
    </source>
</evidence>
<dbReference type="Pfam" id="PF02472">
    <property type="entry name" value="ExbD"/>
    <property type="match status" value="1"/>
</dbReference>
<dbReference type="InterPro" id="IPR003400">
    <property type="entry name" value="ExbD"/>
</dbReference>
<comment type="similarity">
    <text evidence="2 7">Belongs to the ExbD/TolR family.</text>
</comment>
<dbReference type="GO" id="GO:0022857">
    <property type="term" value="F:transmembrane transporter activity"/>
    <property type="evidence" value="ECO:0007669"/>
    <property type="project" value="InterPro"/>
</dbReference>
<evidence type="ECO:0000256" key="8">
    <source>
        <dbReference type="SAM" id="Phobius"/>
    </source>
</evidence>
<name>A0AB39UZG6_9GAMM</name>
<sequence length="170" mass="18608">MKQSARAHRIARRQARHSQRAMLNLVSLMDIFTILVFFLMVNSSDIEVIQSSSALRLPDSVVDQKPRDVLMVSVTPESILVAGQPVAQTPPANSEEDIIAGLKKELTYRISRLPADQQDKPQPLNVLADRSLPYGILKKVMKTAVESGYTVLSLAVNQKTLKAGGQDGGT</sequence>
<dbReference type="GO" id="GO:0015031">
    <property type="term" value="P:protein transport"/>
    <property type="evidence" value="ECO:0007669"/>
    <property type="project" value="UniProtKB-KW"/>
</dbReference>
<protein>
    <submittedName>
        <fullName evidence="9">Biopolymer transporter ExbD</fullName>
    </submittedName>
</protein>
<dbReference type="AlphaFoldDB" id="A0AB39UZG6"/>
<keyword evidence="3" id="KW-1003">Cell membrane</keyword>
<dbReference type="RefSeq" id="WP_369602348.1">
    <property type="nucleotide sequence ID" value="NZ_CP154858.1"/>
</dbReference>
<reference evidence="9" key="1">
    <citation type="submission" date="2024-05" db="EMBL/GenBank/DDBJ databases">
        <title>Genome sequencing of novel strain.</title>
        <authorList>
            <person name="Ganbat D."/>
            <person name="Ganbat S."/>
            <person name="Lee S.-J."/>
        </authorList>
    </citation>
    <scope>NUCLEOTIDE SEQUENCE</scope>
    <source>
        <strain evidence="9">SMD15-11</strain>
    </source>
</reference>
<dbReference type="EMBL" id="CP154858">
    <property type="protein sequence ID" value="XDT73354.1"/>
    <property type="molecule type" value="Genomic_DNA"/>
</dbReference>
<keyword evidence="4 7" id="KW-0812">Transmembrane</keyword>
<proteinExistence type="inferred from homology"/>
<keyword evidence="6 8" id="KW-0472">Membrane</keyword>
<keyword evidence="7" id="KW-0813">Transport</keyword>
<evidence type="ECO:0000256" key="4">
    <source>
        <dbReference type="ARBA" id="ARBA00022692"/>
    </source>
</evidence>
<organism evidence="9">
    <name type="scientific">Thermohahella caldifontis</name>
    <dbReference type="NCBI Taxonomy" id="3142973"/>
    <lineage>
        <taxon>Bacteria</taxon>
        <taxon>Pseudomonadati</taxon>
        <taxon>Pseudomonadota</taxon>
        <taxon>Gammaproteobacteria</taxon>
        <taxon>Oceanospirillales</taxon>
        <taxon>Hahellaceae</taxon>
        <taxon>Thermohahella</taxon>
    </lineage>
</organism>
<dbReference type="GO" id="GO:0005886">
    <property type="term" value="C:plasma membrane"/>
    <property type="evidence" value="ECO:0007669"/>
    <property type="project" value="UniProtKB-SubCell"/>
</dbReference>
<evidence type="ECO:0000256" key="1">
    <source>
        <dbReference type="ARBA" id="ARBA00004162"/>
    </source>
</evidence>
<accession>A0AB39UZG6</accession>
<dbReference type="KEGG" id="tcd:AAIA72_05120"/>
<feature type="transmembrane region" description="Helical" evidence="8">
    <location>
        <begin position="21"/>
        <end position="41"/>
    </location>
</feature>
<keyword evidence="7" id="KW-0653">Protein transport</keyword>
<evidence type="ECO:0000256" key="3">
    <source>
        <dbReference type="ARBA" id="ARBA00022475"/>
    </source>
</evidence>
<evidence type="ECO:0000256" key="2">
    <source>
        <dbReference type="ARBA" id="ARBA00005811"/>
    </source>
</evidence>
<evidence type="ECO:0000256" key="6">
    <source>
        <dbReference type="ARBA" id="ARBA00023136"/>
    </source>
</evidence>
<comment type="subcellular location">
    <subcellularLocation>
        <location evidence="1">Cell membrane</location>
        <topology evidence="1">Single-pass membrane protein</topology>
    </subcellularLocation>
    <subcellularLocation>
        <location evidence="7">Cell membrane</location>
        <topology evidence="7">Single-pass type II membrane protein</topology>
    </subcellularLocation>
</comment>
<evidence type="ECO:0000313" key="9">
    <source>
        <dbReference type="EMBL" id="XDT73354.1"/>
    </source>
</evidence>